<feature type="transmembrane region" description="Helical" evidence="10">
    <location>
        <begin position="415"/>
        <end position="435"/>
    </location>
</feature>
<dbReference type="EMBL" id="FRFE01000001">
    <property type="protein sequence ID" value="SHO43208.1"/>
    <property type="molecule type" value="Genomic_DNA"/>
</dbReference>
<dbReference type="SUPFAM" id="SSF49344">
    <property type="entry name" value="CBD9-like"/>
    <property type="match status" value="1"/>
</dbReference>
<dbReference type="OrthoDB" id="9806130at2"/>
<keyword evidence="9" id="KW-0067">ATP-binding</keyword>
<keyword evidence="4" id="KW-1003">Cell membrane</keyword>
<dbReference type="Gene3D" id="2.60.40.1190">
    <property type="match status" value="1"/>
</dbReference>
<proteinExistence type="predicted"/>
<gene>
    <name evidence="13" type="ORF">SAMN02745220_00335</name>
</gene>
<dbReference type="Gene3D" id="3.30.565.10">
    <property type="entry name" value="Histidine kinase-like ATPase, C-terminal domain"/>
    <property type="match status" value="1"/>
</dbReference>
<dbReference type="InterPro" id="IPR036097">
    <property type="entry name" value="HisK_dim/P_sf"/>
</dbReference>
<dbReference type="STRING" id="1121416.SAMN02745220_00335"/>
<dbReference type="GO" id="GO:0005886">
    <property type="term" value="C:plasma membrane"/>
    <property type="evidence" value="ECO:0007669"/>
    <property type="project" value="UniProtKB-SubCell"/>
</dbReference>
<evidence type="ECO:0000256" key="4">
    <source>
        <dbReference type="ARBA" id="ARBA00022475"/>
    </source>
</evidence>
<dbReference type="EC" id="2.7.13.3" evidence="3"/>
<dbReference type="InterPro" id="IPR003660">
    <property type="entry name" value="HAMP_dom"/>
</dbReference>
<evidence type="ECO:0000256" key="10">
    <source>
        <dbReference type="SAM" id="Phobius"/>
    </source>
</evidence>
<accession>A0A1M7XX55</accession>
<evidence type="ECO:0000313" key="14">
    <source>
        <dbReference type="Proteomes" id="UP000184603"/>
    </source>
</evidence>
<dbReference type="InterPro" id="IPR003594">
    <property type="entry name" value="HATPase_dom"/>
</dbReference>
<dbReference type="SUPFAM" id="SSF47384">
    <property type="entry name" value="Homodimeric domain of signal transducing histidine kinase"/>
    <property type="match status" value="1"/>
</dbReference>
<feature type="domain" description="Histidine kinase" evidence="11">
    <location>
        <begin position="498"/>
        <end position="716"/>
    </location>
</feature>
<dbReference type="InterPro" id="IPR003661">
    <property type="entry name" value="HisK_dim/P_dom"/>
</dbReference>
<dbReference type="PROSITE" id="PS50109">
    <property type="entry name" value="HIS_KIN"/>
    <property type="match status" value="1"/>
</dbReference>
<feature type="domain" description="HAMP" evidence="12">
    <location>
        <begin position="435"/>
        <end position="490"/>
    </location>
</feature>
<dbReference type="AlphaFoldDB" id="A0A1M7XX55"/>
<evidence type="ECO:0000256" key="6">
    <source>
        <dbReference type="ARBA" id="ARBA00022679"/>
    </source>
</evidence>
<dbReference type="InterPro" id="IPR036890">
    <property type="entry name" value="HATPase_C_sf"/>
</dbReference>
<dbReference type="GO" id="GO:0005524">
    <property type="term" value="F:ATP binding"/>
    <property type="evidence" value="ECO:0007669"/>
    <property type="project" value="UniProtKB-KW"/>
</dbReference>
<reference evidence="13 14" key="1">
    <citation type="submission" date="2016-12" db="EMBL/GenBank/DDBJ databases">
        <authorList>
            <person name="Song W.-J."/>
            <person name="Kurnit D.M."/>
        </authorList>
    </citation>
    <scope>NUCLEOTIDE SEQUENCE [LARGE SCALE GENOMIC DNA]</scope>
    <source>
        <strain evidence="13 14">DSM 18488</strain>
    </source>
</reference>
<evidence type="ECO:0000256" key="7">
    <source>
        <dbReference type="ARBA" id="ARBA00022741"/>
    </source>
</evidence>
<evidence type="ECO:0000256" key="1">
    <source>
        <dbReference type="ARBA" id="ARBA00000085"/>
    </source>
</evidence>
<keyword evidence="6" id="KW-0808">Transferase</keyword>
<dbReference type="InterPro" id="IPR050980">
    <property type="entry name" value="2C_sensor_his_kinase"/>
</dbReference>
<dbReference type="CDD" id="cd09622">
    <property type="entry name" value="CBM9_like_HisKa"/>
    <property type="match status" value="1"/>
</dbReference>
<dbReference type="GO" id="GO:0000155">
    <property type="term" value="F:phosphorelay sensor kinase activity"/>
    <property type="evidence" value="ECO:0007669"/>
    <property type="project" value="InterPro"/>
</dbReference>
<dbReference type="CDD" id="cd06225">
    <property type="entry name" value="HAMP"/>
    <property type="match status" value="1"/>
</dbReference>
<evidence type="ECO:0000259" key="11">
    <source>
        <dbReference type="PROSITE" id="PS50109"/>
    </source>
</evidence>
<protein>
    <recommendedName>
        <fullName evidence="3">histidine kinase</fullName>
        <ecNumber evidence="3">2.7.13.3</ecNumber>
    </recommendedName>
</protein>
<dbReference type="RefSeq" id="WP_073611679.1">
    <property type="nucleotide sequence ID" value="NZ_FRFE01000001.1"/>
</dbReference>
<keyword evidence="8 13" id="KW-0418">Kinase</keyword>
<dbReference type="SMART" id="SM00387">
    <property type="entry name" value="HATPase_c"/>
    <property type="match status" value="1"/>
</dbReference>
<dbReference type="PANTHER" id="PTHR44936">
    <property type="entry name" value="SENSOR PROTEIN CREC"/>
    <property type="match status" value="1"/>
</dbReference>
<keyword evidence="14" id="KW-1185">Reference proteome</keyword>
<dbReference type="SUPFAM" id="SSF55874">
    <property type="entry name" value="ATPase domain of HSP90 chaperone/DNA topoisomerase II/histidine kinase"/>
    <property type="match status" value="1"/>
</dbReference>
<dbReference type="InterPro" id="IPR005467">
    <property type="entry name" value="His_kinase_dom"/>
</dbReference>
<keyword evidence="10" id="KW-0472">Membrane</keyword>
<keyword evidence="5" id="KW-0597">Phosphoprotein</keyword>
<comment type="subcellular location">
    <subcellularLocation>
        <location evidence="2">Cell membrane</location>
        <topology evidence="2">Multi-pass membrane protein</topology>
    </subcellularLocation>
</comment>
<keyword evidence="10" id="KW-1133">Transmembrane helix</keyword>
<dbReference type="Pfam" id="PF02518">
    <property type="entry name" value="HATPase_c"/>
    <property type="match status" value="1"/>
</dbReference>
<organism evidence="13 14">
    <name type="scientific">Desulfopila aestuarii DSM 18488</name>
    <dbReference type="NCBI Taxonomy" id="1121416"/>
    <lineage>
        <taxon>Bacteria</taxon>
        <taxon>Pseudomonadati</taxon>
        <taxon>Thermodesulfobacteriota</taxon>
        <taxon>Desulfobulbia</taxon>
        <taxon>Desulfobulbales</taxon>
        <taxon>Desulfocapsaceae</taxon>
        <taxon>Desulfopila</taxon>
    </lineage>
</organism>
<evidence type="ECO:0000256" key="8">
    <source>
        <dbReference type="ARBA" id="ARBA00022777"/>
    </source>
</evidence>
<dbReference type="Pfam" id="PF00512">
    <property type="entry name" value="HisKA"/>
    <property type="match status" value="1"/>
</dbReference>
<comment type="catalytic activity">
    <reaction evidence="1">
        <text>ATP + protein L-histidine = ADP + protein N-phospho-L-histidine.</text>
        <dbReference type="EC" id="2.7.13.3"/>
    </reaction>
</comment>
<evidence type="ECO:0000259" key="12">
    <source>
        <dbReference type="PROSITE" id="PS50885"/>
    </source>
</evidence>
<keyword evidence="10" id="KW-0812">Transmembrane</keyword>
<dbReference type="Gene3D" id="6.10.340.10">
    <property type="match status" value="1"/>
</dbReference>
<dbReference type="CDD" id="cd00082">
    <property type="entry name" value="HisKA"/>
    <property type="match status" value="1"/>
</dbReference>
<evidence type="ECO:0000313" key="13">
    <source>
        <dbReference type="EMBL" id="SHO43208.1"/>
    </source>
</evidence>
<evidence type="ECO:0000256" key="9">
    <source>
        <dbReference type="ARBA" id="ARBA00022840"/>
    </source>
</evidence>
<dbReference type="PANTHER" id="PTHR44936:SF10">
    <property type="entry name" value="SENSOR PROTEIN RSTB"/>
    <property type="match status" value="1"/>
</dbReference>
<dbReference type="PROSITE" id="PS50885">
    <property type="entry name" value="HAMP"/>
    <property type="match status" value="1"/>
</dbReference>
<evidence type="ECO:0000256" key="2">
    <source>
        <dbReference type="ARBA" id="ARBA00004651"/>
    </source>
</evidence>
<dbReference type="Gene3D" id="1.10.287.130">
    <property type="match status" value="1"/>
</dbReference>
<evidence type="ECO:0000256" key="5">
    <source>
        <dbReference type="ARBA" id="ARBA00022553"/>
    </source>
</evidence>
<keyword evidence="7" id="KW-0547">Nucleotide-binding</keyword>
<dbReference type="Proteomes" id="UP000184603">
    <property type="component" value="Unassembled WGS sequence"/>
</dbReference>
<name>A0A1M7XX55_9BACT</name>
<evidence type="ECO:0000256" key="3">
    <source>
        <dbReference type="ARBA" id="ARBA00012438"/>
    </source>
</evidence>
<sequence>MRFSLRVKLTLASLLLLVIPFIGFRFSEIITRDLVESRKETLLFSARAVASALAGRTGLLDQELFHSLNQSRDLYLFHLTNPIRLNGKSDDWLPQLKEAEEFAGEHLLTPESSYSYNSLHFKHMLGVQGEYLYAIFLVTDDHLVYRSEQSLDIDSADHLQIAFESQNGTMRRYLVSTSEPGWVNGFLMPENPEERLPVIREPRIQGMWSETTDGYIIELRIPRDLIGERFAFAIADVDETTTRQTTAMIGTANPDHPEKLGWLLSPSKTIEHILQSIGRPQSRILIVDSNQRVRASFGSLTPEKQPEQKETKSLLSSVSGAIYGALDPLYRIFTTPFTEEFKTPVAMPTTLDISGVKEGLQGKSTITRYRIAAGQVEVMAAIAPLKEDEKVIGAVVVEQTTNSILALQNRVIEEALSLTILAFCFGALSLLFFASRLSSRIRQLRDQAAGAISKTGQIQVSRIRTKARDEIGDLSRTLSSMLSQLREQSIYRETMADNLEHEMRTPLAGISASLKNLRGEIDNPPERIRNYLDWALSDVMRLEKLLSAIRDATNLQEALDRDSHEDFNLAEALQVWLQHSWRQAFPEVDFYYDRPEGDIILHGDPGRIRQLLDKLIENGVSFKKEGTPIVIGLKQLDRDIVLTVINEGPPIPEELRGQIFNSMVSRRTRHDSRPHLGLGLYVARTIMLHHQGSISVDNLTDGREGVVFTLRFPAAAV</sequence>
<dbReference type="SMART" id="SM00388">
    <property type="entry name" value="HisKA"/>
    <property type="match status" value="1"/>
</dbReference>